<evidence type="ECO:0000313" key="5">
    <source>
        <dbReference type="Proteomes" id="UP000003874"/>
    </source>
</evidence>
<gene>
    <name evidence="4" type="primary">cbiX</name>
    <name evidence="4" type="ORF">HMPREF9420_1203</name>
</gene>
<dbReference type="GO" id="GO:0046872">
    <property type="term" value="F:metal ion binding"/>
    <property type="evidence" value="ECO:0007669"/>
    <property type="project" value="UniProtKB-KW"/>
</dbReference>
<dbReference type="Gene3D" id="3.40.50.1400">
    <property type="match status" value="1"/>
</dbReference>
<dbReference type="PANTHER" id="PTHR33542:SF3">
    <property type="entry name" value="SIROHYDROCHLORIN FERROCHELATASE, CHLOROPLASTIC"/>
    <property type="match status" value="1"/>
</dbReference>
<dbReference type="InterPro" id="IPR050963">
    <property type="entry name" value="Sirohydro_Cobaltochel/CbiX"/>
</dbReference>
<dbReference type="GO" id="GO:0016852">
    <property type="term" value="F:sirohydrochlorin cobaltochelatase activity"/>
    <property type="evidence" value="ECO:0007669"/>
    <property type="project" value="UniProtKB-EC"/>
</dbReference>
<dbReference type="AlphaFoldDB" id="E6MNY5"/>
<dbReference type="EC" id="4.99.1.3" evidence="4"/>
<dbReference type="InterPro" id="IPR002762">
    <property type="entry name" value="CbiX-like"/>
</dbReference>
<keyword evidence="5" id="KW-1185">Reference proteome</keyword>
<dbReference type="EMBL" id="AEQO01000115">
    <property type="protein sequence ID" value="EFV04572.1"/>
    <property type="molecule type" value="Genomic_DNA"/>
</dbReference>
<keyword evidence="1" id="KW-0479">Metal-binding</keyword>
<evidence type="ECO:0000256" key="3">
    <source>
        <dbReference type="SAM" id="SignalP"/>
    </source>
</evidence>
<proteinExistence type="predicted"/>
<dbReference type="Pfam" id="PF01903">
    <property type="entry name" value="CbiX"/>
    <property type="match status" value="1"/>
</dbReference>
<dbReference type="HOGENOM" id="CLU_933382_0_0_10"/>
<feature type="chain" id="PRO_5003208457" evidence="3">
    <location>
        <begin position="24"/>
        <end position="300"/>
    </location>
</feature>
<protein>
    <submittedName>
        <fullName evidence="4">Sirohydrochlorin cobaltochelatase</fullName>
        <ecNumber evidence="4">4.99.1.3</ecNumber>
    </submittedName>
</protein>
<feature type="signal peptide" evidence="3">
    <location>
        <begin position="1"/>
        <end position="23"/>
    </location>
</feature>
<reference evidence="4 5" key="1">
    <citation type="submission" date="2010-12" db="EMBL/GenBank/DDBJ databases">
        <authorList>
            <person name="Muzny D."/>
            <person name="Qin X."/>
            <person name="Deng J."/>
            <person name="Jiang H."/>
            <person name="Liu Y."/>
            <person name="Qu J."/>
            <person name="Song X.-Z."/>
            <person name="Zhang L."/>
            <person name="Thornton R."/>
            <person name="Coyle M."/>
            <person name="Francisco L."/>
            <person name="Jackson L."/>
            <person name="Javaid M."/>
            <person name="Korchina V."/>
            <person name="Kovar C."/>
            <person name="Mata R."/>
            <person name="Mathew T."/>
            <person name="Ngo R."/>
            <person name="Nguyen L."/>
            <person name="Nguyen N."/>
            <person name="Okwuonu G."/>
            <person name="Ongeri F."/>
            <person name="Pham C."/>
            <person name="Simmons D."/>
            <person name="Wilczek-Boney K."/>
            <person name="Hale W."/>
            <person name="Jakkamsetti A."/>
            <person name="Pham P."/>
            <person name="Ruth R."/>
            <person name="San Lucas F."/>
            <person name="Warren J."/>
            <person name="Zhang J."/>
            <person name="Zhao Z."/>
            <person name="Zhou C."/>
            <person name="Zhu D."/>
            <person name="Lee S."/>
            <person name="Bess C."/>
            <person name="Blankenburg K."/>
            <person name="Forbes L."/>
            <person name="Fu Q."/>
            <person name="Gubbala S."/>
            <person name="Hirani K."/>
            <person name="Jayaseelan J.C."/>
            <person name="Lara F."/>
            <person name="Munidasa M."/>
            <person name="Palculict T."/>
            <person name="Patil S."/>
            <person name="Pu L.-L."/>
            <person name="Saada N."/>
            <person name="Tang L."/>
            <person name="Weissenberger G."/>
            <person name="Zhu Y."/>
            <person name="Hemphill L."/>
            <person name="Shang Y."/>
            <person name="Youmans B."/>
            <person name="Ayvaz T."/>
            <person name="Ross M."/>
            <person name="Santibanez J."/>
            <person name="Aqrawi P."/>
            <person name="Gross S."/>
            <person name="Joshi V."/>
            <person name="Fowler G."/>
            <person name="Nazareth L."/>
            <person name="Reid J."/>
            <person name="Worley K."/>
            <person name="Petrosino J."/>
            <person name="Highlander S."/>
            <person name="Gibbs R."/>
        </authorList>
    </citation>
    <scope>NUCLEOTIDE SEQUENCE [LARGE SCALE GENOMIC DNA]</scope>
    <source>
        <strain evidence="4 5">DSM 15606</strain>
    </source>
</reference>
<comment type="caution">
    <text evidence="4">The sequence shown here is derived from an EMBL/GenBank/DDBJ whole genome shotgun (WGS) entry which is preliminary data.</text>
</comment>
<name>E6MNY5_9BACT</name>
<dbReference type="STRING" id="888832.HMPREF9420_1203"/>
<dbReference type="eggNOG" id="COG2138">
    <property type="taxonomic scope" value="Bacteria"/>
</dbReference>
<evidence type="ECO:0000313" key="4">
    <source>
        <dbReference type="EMBL" id="EFV04572.1"/>
    </source>
</evidence>
<dbReference type="CDD" id="cd03416">
    <property type="entry name" value="CbiX_SirB_N"/>
    <property type="match status" value="1"/>
</dbReference>
<keyword evidence="3" id="KW-0732">Signal</keyword>
<evidence type="ECO:0000256" key="1">
    <source>
        <dbReference type="ARBA" id="ARBA00022723"/>
    </source>
</evidence>
<accession>E6MNY5</accession>
<evidence type="ECO:0000256" key="2">
    <source>
        <dbReference type="ARBA" id="ARBA00023239"/>
    </source>
</evidence>
<dbReference type="PANTHER" id="PTHR33542">
    <property type="entry name" value="SIROHYDROCHLORIN FERROCHELATASE, CHLOROPLASTIC"/>
    <property type="match status" value="1"/>
</dbReference>
<dbReference type="SUPFAM" id="SSF53800">
    <property type="entry name" value="Chelatase"/>
    <property type="match status" value="1"/>
</dbReference>
<dbReference type="Proteomes" id="UP000003874">
    <property type="component" value="Unassembled WGS sequence"/>
</dbReference>
<sequence length="300" mass="33956">MKMKKKMMLLLALLLTIFPTLQAKTALMIVAHGSPMESWRKPVLDLEPLVKQQVAAGKLKGIDIVKVALMEYTEPSVASMVKACEAEGADTIFALPIFIAPSGHTEEDLPNILGHKYNPYVREELAEENTEMVHTKTPIILGPTFYYSYVLENSMLDRIKTLSKDDANEAVIYLAHGDDERIGFWKEMLNNVDKFTKEHTKITYVDHALIEMGHDFGKELMPLLTKAAQKKKRIIVQGVYLTSDVKRMADRHKMQDVQKDLVKKTGVEIVYSPDGILPASTSRVVDWIVAQTKQWVESKR</sequence>
<organism evidence="4 5">
    <name type="scientific">Segatella salivae DSM 15606</name>
    <dbReference type="NCBI Taxonomy" id="888832"/>
    <lineage>
        <taxon>Bacteria</taxon>
        <taxon>Pseudomonadati</taxon>
        <taxon>Bacteroidota</taxon>
        <taxon>Bacteroidia</taxon>
        <taxon>Bacteroidales</taxon>
        <taxon>Prevotellaceae</taxon>
        <taxon>Segatella</taxon>
    </lineage>
</organism>
<keyword evidence="2 4" id="KW-0456">Lyase</keyword>